<reference evidence="1 2" key="1">
    <citation type="journal article" date="2019" name="Int. J. Syst. Evol. Microbiol.">
        <title>The Global Catalogue of Microorganisms (GCM) 10K type strain sequencing project: providing services to taxonomists for standard genome sequencing and annotation.</title>
        <authorList>
            <consortium name="The Broad Institute Genomics Platform"/>
            <consortium name="The Broad Institute Genome Sequencing Center for Infectious Disease"/>
            <person name="Wu L."/>
            <person name="Ma J."/>
        </authorList>
    </citation>
    <scope>NUCLEOTIDE SEQUENCE [LARGE SCALE GENOMIC DNA]</scope>
    <source>
        <strain evidence="1 2">JCM 14559</strain>
    </source>
</reference>
<gene>
    <name evidence="1" type="ORF">GCM10009759_26110</name>
</gene>
<dbReference type="EMBL" id="BAAANS010000014">
    <property type="protein sequence ID" value="GAA2096662.1"/>
    <property type="molecule type" value="Genomic_DNA"/>
</dbReference>
<proteinExistence type="predicted"/>
<evidence type="ECO:0000313" key="1">
    <source>
        <dbReference type="EMBL" id="GAA2096662.1"/>
    </source>
</evidence>
<protein>
    <submittedName>
        <fullName evidence="1">Uncharacterized protein</fullName>
    </submittedName>
</protein>
<dbReference type="RefSeq" id="WP_344552158.1">
    <property type="nucleotide sequence ID" value="NZ_BAAANS010000014.1"/>
</dbReference>
<sequence>MTDDRTDGTDGTDGVDGIEWRLAEVAAGRADRDAVDRWAGRLLLDDERDRDETSLWALNLLYGIDLRHGPGEPHPYLHDEEQVGEWLAEYRRRRRAGE</sequence>
<evidence type="ECO:0000313" key="2">
    <source>
        <dbReference type="Proteomes" id="UP001500897"/>
    </source>
</evidence>
<organism evidence="1 2">
    <name type="scientific">Kitasatospora saccharophila</name>
    <dbReference type="NCBI Taxonomy" id="407973"/>
    <lineage>
        <taxon>Bacteria</taxon>
        <taxon>Bacillati</taxon>
        <taxon>Actinomycetota</taxon>
        <taxon>Actinomycetes</taxon>
        <taxon>Kitasatosporales</taxon>
        <taxon>Streptomycetaceae</taxon>
        <taxon>Kitasatospora</taxon>
    </lineage>
</organism>
<dbReference type="Proteomes" id="UP001500897">
    <property type="component" value="Unassembled WGS sequence"/>
</dbReference>
<keyword evidence="2" id="KW-1185">Reference proteome</keyword>
<accession>A0ABN2WQW1</accession>
<comment type="caution">
    <text evidence="1">The sequence shown here is derived from an EMBL/GenBank/DDBJ whole genome shotgun (WGS) entry which is preliminary data.</text>
</comment>
<name>A0ABN2WQW1_9ACTN</name>